<evidence type="ECO:0000313" key="2">
    <source>
        <dbReference type="EMBL" id="MBW8269887.1"/>
    </source>
</evidence>
<dbReference type="PROSITE" id="PS51318">
    <property type="entry name" value="TAT"/>
    <property type="match status" value="1"/>
</dbReference>
<reference evidence="2 3" key="1">
    <citation type="submission" date="2021-08" db="EMBL/GenBank/DDBJ databases">
        <title>Caldovatus sediminis gen. nov., sp. nov., a moderately thermophilic bacterium isolated from a hot spring.</title>
        <authorList>
            <person name="Hu C.-J."/>
            <person name="Li W.-J."/>
            <person name="Xian W.-D."/>
        </authorList>
    </citation>
    <scope>NUCLEOTIDE SEQUENCE [LARGE SCALE GENOMIC DNA]</scope>
    <source>
        <strain evidence="2 3">SYSU G05006</strain>
    </source>
</reference>
<dbReference type="CDD" id="cd13604">
    <property type="entry name" value="PBP2_TRAP_ketoacid_lactate_like"/>
    <property type="match status" value="1"/>
</dbReference>
<dbReference type="Proteomes" id="UP001519924">
    <property type="component" value="Unassembled WGS sequence"/>
</dbReference>
<dbReference type="Gene3D" id="3.40.190.10">
    <property type="entry name" value="Periplasmic binding protein-like II"/>
    <property type="match status" value="1"/>
</dbReference>
<dbReference type="PANTHER" id="PTHR33376">
    <property type="match status" value="1"/>
</dbReference>
<dbReference type="PANTHER" id="PTHR33376:SF5">
    <property type="entry name" value="EXTRACYTOPLASMIC SOLUTE RECEPTOR PROTEIN"/>
    <property type="match status" value="1"/>
</dbReference>
<dbReference type="EMBL" id="JAHZUY010000024">
    <property type="protein sequence ID" value="MBW8269887.1"/>
    <property type="molecule type" value="Genomic_DNA"/>
</dbReference>
<name>A0ABS7F4L2_9PROT</name>
<accession>A0ABS7F4L2</accession>
<sequence length="381" mass="42102">MAKKETVARRRGLLKAAAVGAVGAAVLAKPNVSRAQTVTLRFQSTWPQRDIFHEYAQDYAERVNRLAGGRLRLELLAAGAVVGAFQLIDAVSAGTLDGGHGVSAYWFGKNKAFSLFGTQPPWIADANQLLGWFYYGGGEALYKELVNDVLRLNVVGFLTGPMPTQPLGWFKQPIERVEQLRGLKFRTVGLATDLFAELGAAVVALPGGEIVPALERGVIDGAEFNNPSSDRVLGFPDVAKNYMVQSFHQRGEVFEILFNKTRYESLPQELQSVLRVAAEAASADMSWKLQDRYTKDLLEMAQRQGVQVRTTPRPVLEAQLQAWDRVVQRLEADTSSPTAGPLFKKIADSQREWGRRVGSFFLRFEASPVLAYNHFFARQGG</sequence>
<organism evidence="2 3">
    <name type="scientific">Caldovatus aquaticus</name>
    <dbReference type="NCBI Taxonomy" id="2865671"/>
    <lineage>
        <taxon>Bacteria</taxon>
        <taxon>Pseudomonadati</taxon>
        <taxon>Pseudomonadota</taxon>
        <taxon>Alphaproteobacteria</taxon>
        <taxon>Acetobacterales</taxon>
        <taxon>Roseomonadaceae</taxon>
        <taxon>Caldovatus</taxon>
    </lineage>
</organism>
<dbReference type="NCBIfam" id="NF037995">
    <property type="entry name" value="TRAP_S1"/>
    <property type="match status" value="1"/>
</dbReference>
<dbReference type="Pfam" id="PF03480">
    <property type="entry name" value="DctP"/>
    <property type="match status" value="1"/>
</dbReference>
<protein>
    <submittedName>
        <fullName evidence="2">TRAP transporter substrate-binding protein</fullName>
    </submittedName>
</protein>
<dbReference type="InterPro" id="IPR026289">
    <property type="entry name" value="SBP_TakP-like"/>
</dbReference>
<keyword evidence="1" id="KW-0732">Signal</keyword>
<proteinExistence type="predicted"/>
<keyword evidence="3" id="KW-1185">Reference proteome</keyword>
<comment type="caution">
    <text evidence="2">The sequence shown here is derived from an EMBL/GenBank/DDBJ whole genome shotgun (WGS) entry which is preliminary data.</text>
</comment>
<dbReference type="InterPro" id="IPR018389">
    <property type="entry name" value="DctP_fam"/>
</dbReference>
<dbReference type="Gene3D" id="3.40.190.170">
    <property type="entry name" value="Bacterial extracellular solute-binding protein, family 7"/>
    <property type="match status" value="1"/>
</dbReference>
<dbReference type="InterPro" id="IPR006311">
    <property type="entry name" value="TAT_signal"/>
</dbReference>
<dbReference type="PIRSF" id="PIRSF039026">
    <property type="entry name" value="SiaP"/>
    <property type="match status" value="1"/>
</dbReference>
<dbReference type="InterPro" id="IPR038404">
    <property type="entry name" value="TRAP_DctP_sf"/>
</dbReference>
<evidence type="ECO:0000256" key="1">
    <source>
        <dbReference type="ARBA" id="ARBA00022729"/>
    </source>
</evidence>
<evidence type="ECO:0000313" key="3">
    <source>
        <dbReference type="Proteomes" id="UP001519924"/>
    </source>
</evidence>
<dbReference type="RefSeq" id="WP_220117639.1">
    <property type="nucleotide sequence ID" value="NZ_JAHZUY010000024.1"/>
</dbReference>
<gene>
    <name evidence="2" type="ORF">K1J50_10340</name>
</gene>